<dbReference type="WBParaSite" id="EVEC_0001033701-mRNA-1">
    <property type="protein sequence ID" value="EVEC_0001033701-mRNA-1"/>
    <property type="gene ID" value="EVEC_0001033701"/>
</dbReference>
<keyword evidence="4" id="KW-1185">Reference proteome</keyword>
<reference evidence="3 4" key="2">
    <citation type="submission" date="2018-10" db="EMBL/GenBank/DDBJ databases">
        <authorList>
            <consortium name="Pathogen Informatics"/>
        </authorList>
    </citation>
    <scope>NUCLEOTIDE SEQUENCE [LARGE SCALE GENOMIC DNA]</scope>
</reference>
<dbReference type="InterPro" id="IPR012336">
    <property type="entry name" value="Thioredoxin-like_fold"/>
</dbReference>
<protein>
    <submittedName>
        <fullName evidence="5">Thioredoxin-like_fold domain-containing protein</fullName>
    </submittedName>
</protein>
<dbReference type="GO" id="GO:0004791">
    <property type="term" value="F:thioredoxin-disulfide reductase (NADPH) activity"/>
    <property type="evidence" value="ECO:0007669"/>
    <property type="project" value="TreeGrafter"/>
</dbReference>
<feature type="compositionally biased region" description="Polar residues" evidence="1">
    <location>
        <begin position="415"/>
        <end position="436"/>
    </location>
</feature>
<dbReference type="InterPro" id="IPR036249">
    <property type="entry name" value="Thioredoxin-like_sf"/>
</dbReference>
<evidence type="ECO:0000313" key="5">
    <source>
        <dbReference type="WBParaSite" id="EVEC_0001033701-mRNA-1"/>
    </source>
</evidence>
<accession>A0A0N4VHN6</accession>
<proteinExistence type="predicted"/>
<evidence type="ECO:0000313" key="3">
    <source>
        <dbReference type="EMBL" id="VDD94931.1"/>
    </source>
</evidence>
<organism evidence="5">
    <name type="scientific">Enterobius vermicularis</name>
    <name type="common">Human pinworm</name>
    <dbReference type="NCBI Taxonomy" id="51028"/>
    <lineage>
        <taxon>Eukaryota</taxon>
        <taxon>Metazoa</taxon>
        <taxon>Ecdysozoa</taxon>
        <taxon>Nematoda</taxon>
        <taxon>Chromadorea</taxon>
        <taxon>Rhabditida</taxon>
        <taxon>Spirurina</taxon>
        <taxon>Oxyuridomorpha</taxon>
        <taxon>Oxyuroidea</taxon>
        <taxon>Oxyuridae</taxon>
        <taxon>Enterobius</taxon>
    </lineage>
</organism>
<dbReference type="Pfam" id="PF13905">
    <property type="entry name" value="Thioredoxin_8"/>
    <property type="match status" value="1"/>
</dbReference>
<dbReference type="Gene3D" id="3.40.30.10">
    <property type="entry name" value="Glutaredoxin"/>
    <property type="match status" value="2"/>
</dbReference>
<dbReference type="EMBL" id="UXUI01010224">
    <property type="protein sequence ID" value="VDD94931.1"/>
    <property type="molecule type" value="Genomic_DNA"/>
</dbReference>
<evidence type="ECO:0000313" key="4">
    <source>
        <dbReference type="Proteomes" id="UP000274131"/>
    </source>
</evidence>
<dbReference type="PANTHER" id="PTHR46472:SF1">
    <property type="entry name" value="NUCLEOREDOXIN"/>
    <property type="match status" value="1"/>
</dbReference>
<feature type="region of interest" description="Disordered" evidence="1">
    <location>
        <begin position="397"/>
        <end position="438"/>
    </location>
</feature>
<dbReference type="STRING" id="51028.A0A0N4VHN6"/>
<feature type="domain" description="Thioredoxin-like fold" evidence="2">
    <location>
        <begin position="234"/>
        <end position="323"/>
    </location>
</feature>
<gene>
    <name evidence="3" type="ORF">EVEC_LOCUS9682</name>
</gene>
<dbReference type="GO" id="GO:0031397">
    <property type="term" value="P:negative regulation of protein ubiquitination"/>
    <property type="evidence" value="ECO:0007669"/>
    <property type="project" value="TreeGrafter"/>
</dbReference>
<dbReference type="GO" id="GO:0030178">
    <property type="term" value="P:negative regulation of Wnt signaling pathway"/>
    <property type="evidence" value="ECO:0007669"/>
    <property type="project" value="TreeGrafter"/>
</dbReference>
<sequence>MSFGGLYECAFKNAALKRFPSTKIERSNSVKGKNGDSDLVTLDQVMNRARYVVFYLISSSGGRANELIAALKRLQDIRNGECSDGNKTSPARIRRFFGVGHKSKKKKLLETREVDVIVVDVDPPNENQDYSGFVDSGWFTFVPMTPMNKSRLLRSLKYQFTPSVLVVDTATRHLVCGDGRRIIVEDPSGSNFPWVIPSAEQLFQGTVLKNSPEDSDSTKLIKIEYKDLPPSVKGLYFAANWCPPCRAFTKQLSATYKSLRDSGVSFEIFFCSSDRSEESFEHHFSTMPWLAFPFDHEKLNLLTRMYGVNGIPAFLILDEKNSVITWHGRNAVLGDPQGKFFPWGPQLMFELNEFTLCRLRDLPTLILFTEGTPEDVLFSIEVLRSSAEMLFAERNEALRRSPSKESTSQEEDGNEGSNSTSPDLTQSTNSVDSVSSAEVPAPSWADPLQVFYTAEDPICDFVLEVLKLGEAELPMAVIVDVIGGLMTVCQKPDVSSEIIEEFVTDYKNGRLEMTPLPASCQNSGMQIGGIPIKVVHQVLGIGNSPSQGSISGDKAVSPTAQNGGSSMVL</sequence>
<evidence type="ECO:0000256" key="1">
    <source>
        <dbReference type="SAM" id="MobiDB-lite"/>
    </source>
</evidence>
<dbReference type="GO" id="GO:0005634">
    <property type="term" value="C:nucleus"/>
    <property type="evidence" value="ECO:0007669"/>
    <property type="project" value="TreeGrafter"/>
</dbReference>
<dbReference type="OrthoDB" id="189920at2759"/>
<dbReference type="SUPFAM" id="SSF52833">
    <property type="entry name" value="Thioredoxin-like"/>
    <property type="match status" value="1"/>
</dbReference>
<name>A0A0N4VHN6_ENTVE</name>
<dbReference type="PANTHER" id="PTHR46472">
    <property type="entry name" value="NUCLEOREDOXIN"/>
    <property type="match status" value="1"/>
</dbReference>
<feature type="region of interest" description="Disordered" evidence="1">
    <location>
        <begin position="545"/>
        <end position="569"/>
    </location>
</feature>
<dbReference type="AlphaFoldDB" id="A0A0N4VHN6"/>
<feature type="compositionally biased region" description="Polar residues" evidence="1">
    <location>
        <begin position="558"/>
        <end position="569"/>
    </location>
</feature>
<dbReference type="Proteomes" id="UP000274131">
    <property type="component" value="Unassembled WGS sequence"/>
</dbReference>
<reference evidence="5" key="1">
    <citation type="submission" date="2017-02" db="UniProtKB">
        <authorList>
            <consortium name="WormBaseParasite"/>
        </authorList>
    </citation>
    <scope>IDENTIFICATION</scope>
</reference>
<evidence type="ECO:0000259" key="2">
    <source>
        <dbReference type="Pfam" id="PF13905"/>
    </source>
</evidence>